<evidence type="ECO:0000313" key="2">
    <source>
        <dbReference type="EMBL" id="CAH2235689.1"/>
    </source>
</evidence>
<feature type="compositionally biased region" description="Gly residues" evidence="1">
    <location>
        <begin position="56"/>
        <end position="65"/>
    </location>
</feature>
<keyword evidence="3" id="KW-1185">Reference proteome</keyword>
<accession>A0A8S4RG64</accession>
<evidence type="ECO:0000313" key="3">
    <source>
        <dbReference type="Proteomes" id="UP000838756"/>
    </source>
</evidence>
<organism evidence="2 3">
    <name type="scientific">Pararge aegeria aegeria</name>
    <dbReference type="NCBI Taxonomy" id="348720"/>
    <lineage>
        <taxon>Eukaryota</taxon>
        <taxon>Metazoa</taxon>
        <taxon>Ecdysozoa</taxon>
        <taxon>Arthropoda</taxon>
        <taxon>Hexapoda</taxon>
        <taxon>Insecta</taxon>
        <taxon>Pterygota</taxon>
        <taxon>Neoptera</taxon>
        <taxon>Endopterygota</taxon>
        <taxon>Lepidoptera</taxon>
        <taxon>Glossata</taxon>
        <taxon>Ditrysia</taxon>
        <taxon>Papilionoidea</taxon>
        <taxon>Nymphalidae</taxon>
        <taxon>Satyrinae</taxon>
        <taxon>Satyrini</taxon>
        <taxon>Parargina</taxon>
        <taxon>Pararge</taxon>
    </lineage>
</organism>
<reference evidence="2" key="1">
    <citation type="submission" date="2022-03" db="EMBL/GenBank/DDBJ databases">
        <authorList>
            <person name="Lindestad O."/>
        </authorList>
    </citation>
    <scope>NUCLEOTIDE SEQUENCE</scope>
</reference>
<sequence length="102" mass="10459">MDTCREPPEGLLRRHRGSGASARARHEKVMPNLLGAKSKAEVAMGRAQSSEDRLSLGGGNGGGTKRGGHTISGESLGAAGGNRPRTVDCGAPYKRPMSSSGS</sequence>
<protein>
    <submittedName>
        <fullName evidence="2">Jg18058 protein</fullName>
    </submittedName>
</protein>
<proteinExistence type="predicted"/>
<gene>
    <name evidence="2" type="primary">jg18058</name>
    <name evidence="2" type="ORF">PAEG_LOCUS13312</name>
</gene>
<evidence type="ECO:0000256" key="1">
    <source>
        <dbReference type="SAM" id="MobiDB-lite"/>
    </source>
</evidence>
<feature type="region of interest" description="Disordered" evidence="1">
    <location>
        <begin position="1"/>
        <end position="102"/>
    </location>
</feature>
<feature type="compositionally biased region" description="Basic and acidic residues" evidence="1">
    <location>
        <begin position="1"/>
        <end position="12"/>
    </location>
</feature>
<dbReference type="Proteomes" id="UP000838756">
    <property type="component" value="Unassembled WGS sequence"/>
</dbReference>
<dbReference type="AlphaFoldDB" id="A0A8S4RG64"/>
<comment type="caution">
    <text evidence="2">The sequence shown here is derived from an EMBL/GenBank/DDBJ whole genome shotgun (WGS) entry which is preliminary data.</text>
</comment>
<name>A0A8S4RG64_9NEOP</name>
<dbReference type="EMBL" id="CAKXAJ010025144">
    <property type="protein sequence ID" value="CAH2235689.1"/>
    <property type="molecule type" value="Genomic_DNA"/>
</dbReference>